<evidence type="ECO:0000313" key="2">
    <source>
        <dbReference type="Proteomes" id="UP000266067"/>
    </source>
</evidence>
<gene>
    <name evidence="1" type="ORF">D2V08_07470</name>
</gene>
<dbReference type="PROSITE" id="PS51257">
    <property type="entry name" value="PROKAR_LIPOPROTEIN"/>
    <property type="match status" value="1"/>
</dbReference>
<protein>
    <submittedName>
        <fullName evidence="1">SusD/RagB family nutrient-binding outer membrane lipoprotein</fullName>
    </submittedName>
</protein>
<sequence>MKKIFFIATVLAMTFSSCDKFDVSNDNPDVALSISQNPELLLTNLQRRSIREAVGGSWSEGNLMGQYGARIVFTSFDLFDWGDQSGAWNNYYYAIRDAKELETLANENELKSYVAVSKIMQTWAYSILTDMWGDIPYSEVNQASEENYTPMYDEQETIYASMLAELAAANSILAGADLTQIKGDLLFDGDLDMWRKFANSLRLRLALRLSEVSPSTASSVIAEIYGNPGQNPVMESNDDNAALTFLSANPDAHPVTEESVYRVGSYNEYRISEHFVTMLEGLNDPRLEFFADPTANSVEAGTPEIVGMLNGVVDGPAYTYQGGDAFLSKFNIDYFYFQSNANQARLMLYSEVQFILAEAAQRGWITGEAQTFYEEGVTSNFEYWGVDLPADYLTRTGVAFDNSLETIMTQKYINLFYTDYQGFIEYKRTGFPATIEPGPDAFYDVYPSRFEYPSNEESLNNANYTEAANRIGGDQITTKVWWEN</sequence>
<dbReference type="SUPFAM" id="SSF48452">
    <property type="entry name" value="TPR-like"/>
    <property type="match status" value="1"/>
</dbReference>
<dbReference type="EMBL" id="QXFH01000070">
    <property type="protein sequence ID" value="RIV35190.1"/>
    <property type="molecule type" value="Genomic_DNA"/>
</dbReference>
<organism evidence="1 2">
    <name type="scientific">Flagellimonas lutimaris</name>
    <dbReference type="NCBI Taxonomy" id="475082"/>
    <lineage>
        <taxon>Bacteria</taxon>
        <taxon>Pseudomonadati</taxon>
        <taxon>Bacteroidota</taxon>
        <taxon>Flavobacteriia</taxon>
        <taxon>Flavobacteriales</taxon>
        <taxon>Flavobacteriaceae</taxon>
        <taxon>Flagellimonas</taxon>
    </lineage>
</organism>
<dbReference type="Proteomes" id="UP000266067">
    <property type="component" value="Unassembled WGS sequence"/>
</dbReference>
<dbReference type="Pfam" id="PF12771">
    <property type="entry name" value="SusD-like_2"/>
    <property type="match status" value="1"/>
</dbReference>
<dbReference type="InterPro" id="IPR041662">
    <property type="entry name" value="SusD-like_2"/>
</dbReference>
<dbReference type="AlphaFoldDB" id="A0A3A1N8B6"/>
<dbReference type="InterPro" id="IPR011990">
    <property type="entry name" value="TPR-like_helical_dom_sf"/>
</dbReference>
<dbReference type="OrthoDB" id="725917at2"/>
<name>A0A3A1N8B6_9FLAO</name>
<accession>A0A3A1N8B6</accession>
<keyword evidence="2" id="KW-1185">Reference proteome</keyword>
<keyword evidence="1" id="KW-0449">Lipoprotein</keyword>
<evidence type="ECO:0000313" key="1">
    <source>
        <dbReference type="EMBL" id="RIV35190.1"/>
    </source>
</evidence>
<reference evidence="1 2" key="1">
    <citation type="submission" date="2018-08" db="EMBL/GenBank/DDBJ databases">
        <title>Proposal of Muricauda 72 sp.nov. and Muricauda NH166 sp.nov., isolated from seawater.</title>
        <authorList>
            <person name="Cheng H."/>
            <person name="Wu Y.-H."/>
            <person name="Guo L.-L."/>
            <person name="Xu X.-W."/>
        </authorList>
    </citation>
    <scope>NUCLEOTIDE SEQUENCE [LARGE SCALE GENOMIC DNA]</scope>
    <source>
        <strain evidence="1 2">KCTC 22173</strain>
    </source>
</reference>
<dbReference type="RefSeq" id="WP_119607417.1">
    <property type="nucleotide sequence ID" value="NZ_QXFH01000070.1"/>
</dbReference>
<comment type="caution">
    <text evidence="1">The sequence shown here is derived from an EMBL/GenBank/DDBJ whole genome shotgun (WGS) entry which is preliminary data.</text>
</comment>
<proteinExistence type="predicted"/>
<dbReference type="Gene3D" id="1.25.40.390">
    <property type="match status" value="1"/>
</dbReference>